<protein>
    <submittedName>
        <fullName evidence="1">Cro/Cl family transcriptional regulator</fullName>
    </submittedName>
</protein>
<evidence type="ECO:0000313" key="1">
    <source>
        <dbReference type="EMBL" id="RDH86388.1"/>
    </source>
</evidence>
<dbReference type="GO" id="GO:0003677">
    <property type="term" value="F:DNA binding"/>
    <property type="evidence" value="ECO:0007669"/>
    <property type="project" value="InterPro"/>
</dbReference>
<dbReference type="InterPro" id="IPR031856">
    <property type="entry name" value="YdaS_toxin-like"/>
</dbReference>
<dbReference type="AlphaFoldDB" id="A0A370DNA5"/>
<gene>
    <name evidence="1" type="ORF">DIZ78_09470</name>
</gene>
<evidence type="ECO:0000313" key="2">
    <source>
        <dbReference type="Proteomes" id="UP000254771"/>
    </source>
</evidence>
<name>A0A370DNA5_9GAMM</name>
<accession>A0A370DNA5</accession>
<dbReference type="SUPFAM" id="SSF47413">
    <property type="entry name" value="lambda repressor-like DNA-binding domains"/>
    <property type="match status" value="1"/>
</dbReference>
<organism evidence="1 2">
    <name type="scientific">endosymbiont of Escarpia spicata</name>
    <dbReference type="NCBI Taxonomy" id="2200908"/>
    <lineage>
        <taxon>Bacteria</taxon>
        <taxon>Pseudomonadati</taxon>
        <taxon>Pseudomonadota</taxon>
        <taxon>Gammaproteobacteria</taxon>
        <taxon>sulfur-oxidizing symbionts</taxon>
    </lineage>
</organism>
<sequence length="84" mass="9075">MNNRPVLNESLAKAVDLAGGQTNLAKLIGKRQGDIWAWLFRTGVVPTEFLVPIEEAVGHKVTIRELAVGQPGDEEVELLAAANQ</sequence>
<comment type="caution">
    <text evidence="1">The sequence shown here is derived from an EMBL/GenBank/DDBJ whole genome shotgun (WGS) entry which is preliminary data.</text>
</comment>
<dbReference type="InterPro" id="IPR010982">
    <property type="entry name" value="Lambda_DNA-bd_dom_sf"/>
</dbReference>
<dbReference type="Pfam" id="PF15943">
    <property type="entry name" value="YdaS_toxin"/>
    <property type="match status" value="1"/>
</dbReference>
<keyword evidence="2" id="KW-1185">Reference proteome</keyword>
<proteinExistence type="predicted"/>
<dbReference type="Proteomes" id="UP000254771">
    <property type="component" value="Unassembled WGS sequence"/>
</dbReference>
<reference evidence="1 2" key="1">
    <citation type="journal article" date="2018" name="ISME J.">
        <title>Endosymbiont genomes yield clues of tubeworm success.</title>
        <authorList>
            <person name="Li Y."/>
            <person name="Liles M.R."/>
            <person name="Halanych K.M."/>
        </authorList>
    </citation>
    <scope>NUCLEOTIDE SEQUENCE [LARGE SCALE GENOMIC DNA]</scope>
    <source>
        <strain evidence="1">A1462</strain>
    </source>
</reference>
<dbReference type="Gene3D" id="1.10.260.40">
    <property type="entry name" value="lambda repressor-like DNA-binding domains"/>
    <property type="match status" value="1"/>
</dbReference>
<dbReference type="EMBL" id="QFXE01000010">
    <property type="protein sequence ID" value="RDH86388.1"/>
    <property type="molecule type" value="Genomic_DNA"/>
</dbReference>